<evidence type="ECO:0000313" key="1">
    <source>
        <dbReference type="EMBL" id="KAF9463836.1"/>
    </source>
</evidence>
<name>A0A9P6CF90_9AGAR</name>
<dbReference type="Proteomes" id="UP000807353">
    <property type="component" value="Unassembled WGS sequence"/>
</dbReference>
<proteinExistence type="predicted"/>
<gene>
    <name evidence="1" type="ORF">BDZ94DRAFT_573851</name>
</gene>
<comment type="caution">
    <text evidence="1">The sequence shown here is derived from an EMBL/GenBank/DDBJ whole genome shotgun (WGS) entry which is preliminary data.</text>
</comment>
<keyword evidence="2" id="KW-1185">Reference proteome</keyword>
<organism evidence="1 2">
    <name type="scientific">Collybia nuda</name>
    <dbReference type="NCBI Taxonomy" id="64659"/>
    <lineage>
        <taxon>Eukaryota</taxon>
        <taxon>Fungi</taxon>
        <taxon>Dikarya</taxon>
        <taxon>Basidiomycota</taxon>
        <taxon>Agaricomycotina</taxon>
        <taxon>Agaricomycetes</taxon>
        <taxon>Agaricomycetidae</taxon>
        <taxon>Agaricales</taxon>
        <taxon>Tricholomatineae</taxon>
        <taxon>Clitocybaceae</taxon>
        <taxon>Collybia</taxon>
    </lineage>
</organism>
<evidence type="ECO:0000313" key="2">
    <source>
        <dbReference type="Proteomes" id="UP000807353"/>
    </source>
</evidence>
<dbReference type="OrthoDB" id="7690434at2759"/>
<reference evidence="1" key="1">
    <citation type="submission" date="2020-11" db="EMBL/GenBank/DDBJ databases">
        <authorList>
            <consortium name="DOE Joint Genome Institute"/>
            <person name="Ahrendt S."/>
            <person name="Riley R."/>
            <person name="Andreopoulos W."/>
            <person name="Labutti K."/>
            <person name="Pangilinan J."/>
            <person name="Ruiz-Duenas F.J."/>
            <person name="Barrasa J.M."/>
            <person name="Sanchez-Garcia M."/>
            <person name="Camarero S."/>
            <person name="Miyauchi S."/>
            <person name="Serrano A."/>
            <person name="Linde D."/>
            <person name="Babiker R."/>
            <person name="Drula E."/>
            <person name="Ayuso-Fernandez I."/>
            <person name="Pacheco R."/>
            <person name="Padilla G."/>
            <person name="Ferreira P."/>
            <person name="Barriuso J."/>
            <person name="Kellner H."/>
            <person name="Castanera R."/>
            <person name="Alfaro M."/>
            <person name="Ramirez L."/>
            <person name="Pisabarro A.G."/>
            <person name="Kuo A."/>
            <person name="Tritt A."/>
            <person name="Lipzen A."/>
            <person name="He G."/>
            <person name="Yan M."/>
            <person name="Ng V."/>
            <person name="Cullen D."/>
            <person name="Martin F."/>
            <person name="Rosso M.-N."/>
            <person name="Henrissat B."/>
            <person name="Hibbett D."/>
            <person name="Martinez A.T."/>
            <person name="Grigoriev I.V."/>
        </authorList>
    </citation>
    <scope>NUCLEOTIDE SEQUENCE</scope>
    <source>
        <strain evidence="1">CBS 247.69</strain>
    </source>
</reference>
<sequence length="188" mass="21371">MTTYVAANTGTPRESAAETWPQNMTLMLTNEPIVSMVDLQAWMRRSKPLLCQFTLPPPPDIQDATSNTHSYQKLFQYVTSKPFYTVAAWTLPSGKHCNNVIFVALNKIGLIGAFFPRTGIPEMPKPLPPGSSQVDISTRTPPMTPEQREAVLTQIKRRWDFQLQQFRFLKMRLHTARGKQQHRSGDVL</sequence>
<protein>
    <submittedName>
        <fullName evidence="1">Uncharacterized protein</fullName>
    </submittedName>
</protein>
<dbReference type="AlphaFoldDB" id="A0A9P6CF90"/>
<dbReference type="EMBL" id="MU150258">
    <property type="protein sequence ID" value="KAF9463836.1"/>
    <property type="molecule type" value="Genomic_DNA"/>
</dbReference>
<accession>A0A9P6CF90</accession>